<evidence type="ECO:0000313" key="3">
    <source>
        <dbReference type="WBParaSite" id="sdigi.contig281.g7021.t1"/>
    </source>
</evidence>
<dbReference type="InterPro" id="IPR051072">
    <property type="entry name" value="CACNG_subunit"/>
</dbReference>
<reference evidence="3" key="1">
    <citation type="submission" date="2022-11" db="UniProtKB">
        <authorList>
            <consortium name="WormBaseParasite"/>
        </authorList>
    </citation>
    <scope>IDENTIFICATION</scope>
</reference>
<feature type="transmembrane region" description="Helical" evidence="1">
    <location>
        <begin position="155"/>
        <end position="182"/>
    </location>
</feature>
<evidence type="ECO:0000313" key="2">
    <source>
        <dbReference type="Proteomes" id="UP000887581"/>
    </source>
</evidence>
<keyword evidence="1" id="KW-0812">Transmembrane</keyword>
<dbReference type="GO" id="GO:0032281">
    <property type="term" value="C:AMPA glutamate receptor complex"/>
    <property type="evidence" value="ECO:0007669"/>
    <property type="project" value="TreeGrafter"/>
</dbReference>
<feature type="transmembrane region" description="Helical" evidence="1">
    <location>
        <begin position="20"/>
        <end position="40"/>
    </location>
</feature>
<dbReference type="GO" id="GO:0098839">
    <property type="term" value="C:postsynaptic density membrane"/>
    <property type="evidence" value="ECO:0007669"/>
    <property type="project" value="TreeGrafter"/>
</dbReference>
<dbReference type="WBParaSite" id="sdigi.contig281.g7021.t1">
    <property type="protein sequence ID" value="sdigi.contig281.g7021.t1"/>
    <property type="gene ID" value="sdigi.contig281.g7021"/>
</dbReference>
<name>A0A915PVB6_9BILA</name>
<dbReference type="GO" id="GO:0099590">
    <property type="term" value="P:neurotransmitter receptor internalization"/>
    <property type="evidence" value="ECO:0007669"/>
    <property type="project" value="TreeGrafter"/>
</dbReference>
<dbReference type="GO" id="GO:0019226">
    <property type="term" value="P:transmission of nerve impulse"/>
    <property type="evidence" value="ECO:0007669"/>
    <property type="project" value="TreeGrafter"/>
</dbReference>
<keyword evidence="1" id="KW-0472">Membrane</keyword>
<dbReference type="GO" id="GO:0098943">
    <property type="term" value="P:neurotransmitter receptor transport, postsynaptic endosome to lysosome"/>
    <property type="evidence" value="ECO:0007669"/>
    <property type="project" value="TreeGrafter"/>
</dbReference>
<dbReference type="GO" id="GO:0016247">
    <property type="term" value="F:channel regulator activity"/>
    <property type="evidence" value="ECO:0007669"/>
    <property type="project" value="TreeGrafter"/>
</dbReference>
<dbReference type="PANTHER" id="PTHR12107">
    <property type="entry name" value="VOLTAGE-DEPENDENT CALCIUM CHANNEL GAMMA SUBUNIT"/>
    <property type="match status" value="1"/>
</dbReference>
<dbReference type="PANTHER" id="PTHR12107:SF0">
    <property type="entry name" value="STARGAZIN (MAMMALIAN CALCIUM CHANNEL) HOMOLOG"/>
    <property type="match status" value="1"/>
</dbReference>
<dbReference type="Proteomes" id="UP000887581">
    <property type="component" value="Unplaced"/>
</dbReference>
<dbReference type="AlphaFoldDB" id="A0A915PVB6"/>
<keyword evidence="2" id="KW-1185">Reference proteome</keyword>
<proteinExistence type="predicted"/>
<dbReference type="GO" id="GO:0098970">
    <property type="term" value="P:postsynaptic neurotransmitter receptor diffusion trapping"/>
    <property type="evidence" value="ECO:0007669"/>
    <property type="project" value="TreeGrafter"/>
</dbReference>
<dbReference type="GO" id="GO:0005245">
    <property type="term" value="F:voltage-gated calcium channel activity"/>
    <property type="evidence" value="ECO:0007669"/>
    <property type="project" value="TreeGrafter"/>
</dbReference>
<evidence type="ECO:0000256" key="1">
    <source>
        <dbReference type="SAM" id="Phobius"/>
    </source>
</evidence>
<dbReference type="Gene3D" id="1.20.140.150">
    <property type="match status" value="2"/>
</dbReference>
<organism evidence="2 3">
    <name type="scientific">Setaria digitata</name>
    <dbReference type="NCBI Taxonomy" id="48799"/>
    <lineage>
        <taxon>Eukaryota</taxon>
        <taxon>Metazoa</taxon>
        <taxon>Ecdysozoa</taxon>
        <taxon>Nematoda</taxon>
        <taxon>Chromadorea</taxon>
        <taxon>Rhabditida</taxon>
        <taxon>Spirurina</taxon>
        <taxon>Spiruromorpha</taxon>
        <taxon>Filarioidea</taxon>
        <taxon>Setariidae</taxon>
        <taxon>Setaria</taxon>
    </lineage>
</organism>
<keyword evidence="1" id="KW-1133">Transmembrane helix</keyword>
<dbReference type="GO" id="GO:0051968">
    <property type="term" value="P:positive regulation of synaptic transmission, glutamatergic"/>
    <property type="evidence" value="ECO:0007669"/>
    <property type="project" value="TreeGrafter"/>
</dbReference>
<sequence length="233" mass="27039">MIAPVWHNKLIKISHMNQRFLIKIACCNSIITCIVCIISISTNNWLYTTEVLRYYVHPNNTDGDGGHEDIFDEPVYHKNATLGPWLFCWLDPATEFHCTKVNYFTGDEPNDVTTSVEWMANFACIIVYMAAVSKEVGNKIYAATKMDDPLFHYSYGYSFIMLKISFLGNELVALFSLVVYMAKRDERMFNRYQIRSLIAKACEKDLFKTNCSRQHMRFHRSIRTASDFLNSEC</sequence>
<protein>
    <submittedName>
        <fullName evidence="3">Ion transport domain-containing protein</fullName>
    </submittedName>
</protein>
<accession>A0A915PVB6</accession>